<keyword evidence="1" id="KW-0175">Coiled coil</keyword>
<protein>
    <submittedName>
        <fullName evidence="2">Uncharacterized protein</fullName>
    </submittedName>
</protein>
<reference evidence="2" key="1">
    <citation type="submission" date="2021-01" db="EMBL/GenBank/DDBJ databases">
        <authorList>
            <consortium name="Genoscope - CEA"/>
            <person name="William W."/>
        </authorList>
    </citation>
    <scope>NUCLEOTIDE SEQUENCE</scope>
</reference>
<feature type="coiled-coil region" evidence="1">
    <location>
        <begin position="67"/>
        <end position="94"/>
    </location>
</feature>
<dbReference type="EMBL" id="CAJJDN010000031">
    <property type="protein sequence ID" value="CAD8074212.1"/>
    <property type="molecule type" value="Genomic_DNA"/>
</dbReference>
<keyword evidence="3" id="KW-1185">Reference proteome</keyword>
<sequence length="108" mass="13401">MQILEYQKIQRNQQWFKKNLQIYISQKRSSQRLRILQWRQNDIYQEYIMVDFILLIYYQIIQTIDKNSKLDVTLINLEKEILKLQEKLVKIKEIIYFLLLNLTLSVNY</sequence>
<organism evidence="2 3">
    <name type="scientific">Paramecium sonneborni</name>
    <dbReference type="NCBI Taxonomy" id="65129"/>
    <lineage>
        <taxon>Eukaryota</taxon>
        <taxon>Sar</taxon>
        <taxon>Alveolata</taxon>
        <taxon>Ciliophora</taxon>
        <taxon>Intramacronucleata</taxon>
        <taxon>Oligohymenophorea</taxon>
        <taxon>Peniculida</taxon>
        <taxon>Parameciidae</taxon>
        <taxon>Paramecium</taxon>
    </lineage>
</organism>
<name>A0A8S1M5Z0_9CILI</name>
<accession>A0A8S1M5Z0</accession>
<dbReference type="AlphaFoldDB" id="A0A8S1M5Z0"/>
<evidence type="ECO:0000313" key="2">
    <source>
        <dbReference type="EMBL" id="CAD8074212.1"/>
    </source>
</evidence>
<evidence type="ECO:0000313" key="3">
    <source>
        <dbReference type="Proteomes" id="UP000692954"/>
    </source>
</evidence>
<proteinExistence type="predicted"/>
<evidence type="ECO:0000256" key="1">
    <source>
        <dbReference type="SAM" id="Coils"/>
    </source>
</evidence>
<dbReference type="Proteomes" id="UP000692954">
    <property type="component" value="Unassembled WGS sequence"/>
</dbReference>
<comment type="caution">
    <text evidence="2">The sequence shown here is derived from an EMBL/GenBank/DDBJ whole genome shotgun (WGS) entry which is preliminary data.</text>
</comment>
<gene>
    <name evidence="2" type="ORF">PSON_ATCC_30995.1.T0310372</name>
</gene>